<dbReference type="Gene3D" id="3.30.565.10">
    <property type="entry name" value="Histidine kinase-like ATPase, C-terminal domain"/>
    <property type="match status" value="1"/>
</dbReference>
<comment type="caution">
    <text evidence="18">The sequence shown here is derived from an EMBL/GenBank/DDBJ whole genome shotgun (WGS) entry which is preliminary data.</text>
</comment>
<feature type="coiled-coil region" evidence="13">
    <location>
        <begin position="130"/>
        <end position="160"/>
    </location>
</feature>
<reference evidence="18 19" key="1">
    <citation type="journal article" date="2011" name="J. Microbiol.">
        <title>Gramella jeungdoensis sp. nov., isolated from a solar saltern in Korea.</title>
        <authorList>
            <person name="Joung Y."/>
            <person name="Kim H."/>
            <person name="Jang T."/>
            <person name="Ahn T.S."/>
            <person name="Joh K."/>
        </authorList>
    </citation>
    <scope>NUCLEOTIDE SEQUENCE [LARGE SCALE GENOMIC DNA]</scope>
    <source>
        <strain evidence="18 19">KCTC 23123</strain>
    </source>
</reference>
<dbReference type="AlphaFoldDB" id="A0A4Y8AVN8"/>
<dbReference type="GO" id="GO:0005886">
    <property type="term" value="C:plasma membrane"/>
    <property type="evidence" value="ECO:0007669"/>
    <property type="project" value="UniProtKB-SubCell"/>
</dbReference>
<dbReference type="GO" id="GO:0005524">
    <property type="term" value="F:ATP binding"/>
    <property type="evidence" value="ECO:0007669"/>
    <property type="project" value="UniProtKB-KW"/>
</dbReference>
<dbReference type="PANTHER" id="PTHR43047">
    <property type="entry name" value="TWO-COMPONENT HISTIDINE PROTEIN KINASE"/>
    <property type="match status" value="1"/>
</dbReference>
<evidence type="ECO:0000256" key="7">
    <source>
        <dbReference type="ARBA" id="ARBA00022741"/>
    </source>
</evidence>
<dbReference type="SUPFAM" id="SSF55785">
    <property type="entry name" value="PYP-like sensor domain (PAS domain)"/>
    <property type="match status" value="2"/>
</dbReference>
<dbReference type="SMART" id="SM00091">
    <property type="entry name" value="PAS"/>
    <property type="match status" value="2"/>
</dbReference>
<name>A0A4Y8AVN8_9FLAO</name>
<dbReference type="RefSeq" id="WP_134246572.1">
    <property type="nucleotide sequence ID" value="NZ_SNQI01000001.1"/>
</dbReference>
<dbReference type="SUPFAM" id="SSF52172">
    <property type="entry name" value="CheY-like"/>
    <property type="match status" value="1"/>
</dbReference>
<feature type="transmembrane region" description="Helical" evidence="14">
    <location>
        <begin position="13"/>
        <end position="30"/>
    </location>
</feature>
<evidence type="ECO:0000256" key="10">
    <source>
        <dbReference type="ARBA" id="ARBA00023012"/>
    </source>
</evidence>
<evidence type="ECO:0000256" key="8">
    <source>
        <dbReference type="ARBA" id="ARBA00022777"/>
    </source>
</evidence>
<dbReference type="NCBIfam" id="TIGR00229">
    <property type="entry name" value="sensory_box"/>
    <property type="match status" value="2"/>
</dbReference>
<dbReference type="InterPro" id="IPR035965">
    <property type="entry name" value="PAS-like_dom_sf"/>
</dbReference>
<dbReference type="Gene3D" id="1.10.287.130">
    <property type="match status" value="1"/>
</dbReference>
<dbReference type="FunFam" id="1.10.287.130:FF:000002">
    <property type="entry name" value="Two-component osmosensing histidine kinase"/>
    <property type="match status" value="1"/>
</dbReference>
<keyword evidence="9" id="KW-0067">ATP-binding</keyword>
<dbReference type="Pfam" id="PF00512">
    <property type="entry name" value="HisKA"/>
    <property type="match status" value="1"/>
</dbReference>
<dbReference type="CDD" id="cd16922">
    <property type="entry name" value="HATPase_EvgS-ArcB-TorS-like"/>
    <property type="match status" value="1"/>
</dbReference>
<accession>A0A4Y8AVN8</accession>
<dbReference type="InterPro" id="IPR036890">
    <property type="entry name" value="HATPase_C_sf"/>
</dbReference>
<evidence type="ECO:0000256" key="9">
    <source>
        <dbReference type="ARBA" id="ARBA00022840"/>
    </source>
</evidence>
<dbReference type="SUPFAM" id="SSF47384">
    <property type="entry name" value="Homodimeric domain of signal transducing histidine kinase"/>
    <property type="match status" value="1"/>
</dbReference>
<evidence type="ECO:0000313" key="19">
    <source>
        <dbReference type="Proteomes" id="UP000298517"/>
    </source>
</evidence>
<dbReference type="CDD" id="cd00082">
    <property type="entry name" value="HisKA"/>
    <property type="match status" value="1"/>
</dbReference>
<dbReference type="Proteomes" id="UP000298517">
    <property type="component" value="Unassembled WGS sequence"/>
</dbReference>
<dbReference type="GO" id="GO:0000155">
    <property type="term" value="F:phosphorelay sensor kinase activity"/>
    <property type="evidence" value="ECO:0007669"/>
    <property type="project" value="InterPro"/>
</dbReference>
<dbReference type="CDD" id="cd17546">
    <property type="entry name" value="REC_hyHK_CKI1_RcsC-like"/>
    <property type="match status" value="1"/>
</dbReference>
<evidence type="ECO:0000256" key="11">
    <source>
        <dbReference type="ARBA" id="ARBA00023136"/>
    </source>
</evidence>
<feature type="modified residue" description="4-aspartylphosphate" evidence="12">
    <location>
        <position position="715"/>
    </location>
</feature>
<dbReference type="PRINTS" id="PR00344">
    <property type="entry name" value="BCTRLSENSOR"/>
</dbReference>
<evidence type="ECO:0000256" key="1">
    <source>
        <dbReference type="ARBA" id="ARBA00000085"/>
    </source>
</evidence>
<dbReference type="Pfam" id="PF00072">
    <property type="entry name" value="Response_reg"/>
    <property type="match status" value="1"/>
</dbReference>
<keyword evidence="7" id="KW-0547">Nucleotide-binding</keyword>
<dbReference type="EC" id="2.7.13.3" evidence="3"/>
<dbReference type="InterPro" id="IPR005467">
    <property type="entry name" value="His_kinase_dom"/>
</dbReference>
<keyword evidence="8 18" id="KW-0418">Kinase</keyword>
<dbReference type="Pfam" id="PF02518">
    <property type="entry name" value="HATPase_c"/>
    <property type="match status" value="1"/>
</dbReference>
<comment type="subcellular location">
    <subcellularLocation>
        <location evidence="2">Cell membrane</location>
    </subcellularLocation>
</comment>
<evidence type="ECO:0000259" key="17">
    <source>
        <dbReference type="PROSITE" id="PS50112"/>
    </source>
</evidence>
<feature type="domain" description="Histidine kinase" evidence="15">
    <location>
        <begin position="422"/>
        <end position="640"/>
    </location>
</feature>
<evidence type="ECO:0000313" key="18">
    <source>
        <dbReference type="EMBL" id="TEW76560.1"/>
    </source>
</evidence>
<dbReference type="PROSITE" id="PS50110">
    <property type="entry name" value="RESPONSE_REGULATORY"/>
    <property type="match status" value="1"/>
</dbReference>
<dbReference type="Gene3D" id="3.30.450.20">
    <property type="entry name" value="PAS domain"/>
    <property type="match status" value="2"/>
</dbReference>
<dbReference type="OrthoDB" id="9811889at2"/>
<dbReference type="SUPFAM" id="SSF55874">
    <property type="entry name" value="ATPase domain of HSP90 chaperone/DNA topoisomerase II/histidine kinase"/>
    <property type="match status" value="1"/>
</dbReference>
<dbReference type="InterPro" id="IPR004358">
    <property type="entry name" value="Sig_transdc_His_kin-like_C"/>
</dbReference>
<dbReference type="SMART" id="SM00388">
    <property type="entry name" value="HisKA"/>
    <property type="match status" value="1"/>
</dbReference>
<evidence type="ECO:0000256" key="2">
    <source>
        <dbReference type="ARBA" id="ARBA00004236"/>
    </source>
</evidence>
<evidence type="ECO:0000256" key="14">
    <source>
        <dbReference type="SAM" id="Phobius"/>
    </source>
</evidence>
<dbReference type="InterPro" id="IPR011006">
    <property type="entry name" value="CheY-like_superfamily"/>
</dbReference>
<keyword evidence="13" id="KW-0175">Coiled coil</keyword>
<organism evidence="18 19">
    <name type="scientific">Gramella jeungdoensis</name>
    <dbReference type="NCBI Taxonomy" id="708091"/>
    <lineage>
        <taxon>Bacteria</taxon>
        <taxon>Pseudomonadati</taxon>
        <taxon>Bacteroidota</taxon>
        <taxon>Flavobacteriia</taxon>
        <taxon>Flavobacteriales</taxon>
        <taxon>Flavobacteriaceae</taxon>
        <taxon>Christiangramia</taxon>
    </lineage>
</organism>
<feature type="transmembrane region" description="Helical" evidence="14">
    <location>
        <begin position="42"/>
        <end position="59"/>
    </location>
</feature>
<keyword evidence="14" id="KW-0812">Transmembrane</keyword>
<dbReference type="InterPro" id="IPR001789">
    <property type="entry name" value="Sig_transdc_resp-reg_receiver"/>
</dbReference>
<dbReference type="EMBL" id="SNQI01000001">
    <property type="protein sequence ID" value="TEW76560.1"/>
    <property type="molecule type" value="Genomic_DNA"/>
</dbReference>
<keyword evidence="6" id="KW-0808">Transferase</keyword>
<protein>
    <recommendedName>
        <fullName evidence="3">histidine kinase</fullName>
        <ecNumber evidence="3">2.7.13.3</ecNumber>
    </recommendedName>
</protein>
<dbReference type="InterPro" id="IPR003594">
    <property type="entry name" value="HATPase_dom"/>
</dbReference>
<evidence type="ECO:0000256" key="6">
    <source>
        <dbReference type="ARBA" id="ARBA00022679"/>
    </source>
</evidence>
<keyword evidence="5 12" id="KW-0597">Phosphoprotein</keyword>
<feature type="domain" description="PAS" evidence="17">
    <location>
        <begin position="278"/>
        <end position="332"/>
    </location>
</feature>
<sequence length="780" mass="89091">MDLSSFFKYATPVIYWLLIITWALIFGFYMLKVKSVKTKDSLLRLLLIILAIDAFRSFFESTYFGLWYTSFSGLLPRSIFNFLNQPEIVFVPKMFNLITTYIIVTILIRKWLVAEISQKKELNDLVDLQNSRLIHKNKKLLEAKEQAEENEEKLSRAIMALPFPTMIHANDGEVLIINENWEKLTGYSHKDIPTISDWTKKAFGNESEQREISIYKLYDLDKKAEEGEFEVLTSKGTKLVWDFNSAPFGTFSDGRKLVITVAKDVTDYKRASLEVHNQKKLFETMFNTITDGVVITNTKREIILANKGMETTFGFKPKELMGKSTKLLYADSLKYADTGTALFDKNAKSSDNLYVTLYKDKNNDVFPGETFGTKLFDSNNKWIGNLGIIRNISERQNLISDLKLAKEHAEESDRLKSAFLANMSHEIRTPMNGILGFAQLLKTQDLSGENQQKYIDVIEKSGERMLNIINDIVSISKIESGLIGVHLEETNFNEQVEFIYNFFKPEIESKNLQFLLKNGISFNEAIIYTDREKVFAILTNLMKNAIKYTEKGFIELGYFKKDNFLQFYIKDSGIGIPKDRQKAIFERFIQADISNKNAKQGAGLGLSITKAYVEILGGDLWVTSEKGKGSTFYFTLPYQTEIISDKIKKIEVLAPAEISLTKKLKILIVDDDETSEMILSISLEEFAKEIIVARNGVEAVQACRKHPNIDLILMDIQMPEMNGFEATKEIRKFNPKVNIIAQTAYALIGDKEKVIEVGCNSYIKKPIDVSILKEKISELI</sequence>
<dbReference type="SMART" id="SM00448">
    <property type="entry name" value="REC"/>
    <property type="match status" value="1"/>
</dbReference>
<dbReference type="PROSITE" id="PS50109">
    <property type="entry name" value="HIS_KIN"/>
    <property type="match status" value="1"/>
</dbReference>
<keyword evidence="19" id="KW-1185">Reference proteome</keyword>
<evidence type="ECO:0000256" key="13">
    <source>
        <dbReference type="SAM" id="Coils"/>
    </source>
</evidence>
<evidence type="ECO:0000256" key="12">
    <source>
        <dbReference type="PROSITE-ProRule" id="PRU00169"/>
    </source>
</evidence>
<dbReference type="CDD" id="cd00130">
    <property type="entry name" value="PAS"/>
    <property type="match status" value="2"/>
</dbReference>
<evidence type="ECO:0000256" key="3">
    <source>
        <dbReference type="ARBA" id="ARBA00012438"/>
    </source>
</evidence>
<dbReference type="InterPro" id="IPR000014">
    <property type="entry name" value="PAS"/>
</dbReference>
<dbReference type="Pfam" id="PF13426">
    <property type="entry name" value="PAS_9"/>
    <property type="match status" value="2"/>
</dbReference>
<keyword evidence="11 14" id="KW-0472">Membrane</keyword>
<dbReference type="SMART" id="SM00387">
    <property type="entry name" value="HATPase_c"/>
    <property type="match status" value="1"/>
</dbReference>
<evidence type="ECO:0000259" key="15">
    <source>
        <dbReference type="PROSITE" id="PS50109"/>
    </source>
</evidence>
<keyword evidence="10" id="KW-0902">Two-component regulatory system</keyword>
<comment type="catalytic activity">
    <reaction evidence="1">
        <text>ATP + protein L-histidine = ADP + protein N-phospho-L-histidine.</text>
        <dbReference type="EC" id="2.7.13.3"/>
    </reaction>
</comment>
<dbReference type="InterPro" id="IPR036097">
    <property type="entry name" value="HisK_dim/P_sf"/>
</dbReference>
<feature type="domain" description="Response regulatory" evidence="16">
    <location>
        <begin position="665"/>
        <end position="780"/>
    </location>
</feature>
<evidence type="ECO:0000256" key="5">
    <source>
        <dbReference type="ARBA" id="ARBA00022553"/>
    </source>
</evidence>
<dbReference type="InterPro" id="IPR003661">
    <property type="entry name" value="HisK_dim/P_dom"/>
</dbReference>
<keyword evidence="4" id="KW-1003">Cell membrane</keyword>
<gene>
    <name evidence="18" type="ORF">E2488_01540</name>
</gene>
<keyword evidence="14" id="KW-1133">Transmembrane helix</keyword>
<evidence type="ECO:0000256" key="4">
    <source>
        <dbReference type="ARBA" id="ARBA00022475"/>
    </source>
</evidence>
<dbReference type="Gene3D" id="3.40.50.2300">
    <property type="match status" value="1"/>
</dbReference>
<dbReference type="PROSITE" id="PS50112">
    <property type="entry name" value="PAS"/>
    <property type="match status" value="2"/>
</dbReference>
<dbReference type="FunFam" id="3.30.565.10:FF:000023">
    <property type="entry name" value="PAS domain-containing sensor histidine kinase"/>
    <property type="match status" value="1"/>
</dbReference>
<proteinExistence type="predicted"/>
<evidence type="ECO:0000259" key="16">
    <source>
        <dbReference type="PROSITE" id="PS50110"/>
    </source>
</evidence>
<feature type="domain" description="PAS" evidence="17">
    <location>
        <begin position="150"/>
        <end position="192"/>
    </location>
</feature>